<keyword evidence="4" id="KW-1185">Reference proteome</keyword>
<reference evidence="3 4" key="1">
    <citation type="submission" date="2017-06" db="EMBL/GenBank/DDBJ databases">
        <title>Comparative genomic analysis of Ambrosia Fusariam Clade fungi.</title>
        <authorList>
            <person name="Stajich J.E."/>
            <person name="Carrillo J."/>
            <person name="Kijimoto T."/>
            <person name="Eskalen A."/>
            <person name="O'Donnell K."/>
            <person name="Kasson M."/>
        </authorList>
    </citation>
    <scope>NUCLEOTIDE SEQUENCE [LARGE SCALE GENOMIC DNA]</scope>
    <source>
        <strain evidence="3">UCR3666</strain>
    </source>
</reference>
<dbReference type="AlphaFoldDB" id="A0A3M2RQS1"/>
<dbReference type="Proteomes" id="UP000277212">
    <property type="component" value="Unassembled WGS sequence"/>
</dbReference>
<name>A0A3M2RQS1_9HYPO</name>
<organism evidence="3 4">
    <name type="scientific">Fusarium kuroshium</name>
    <dbReference type="NCBI Taxonomy" id="2010991"/>
    <lineage>
        <taxon>Eukaryota</taxon>
        <taxon>Fungi</taxon>
        <taxon>Dikarya</taxon>
        <taxon>Ascomycota</taxon>
        <taxon>Pezizomycotina</taxon>
        <taxon>Sordariomycetes</taxon>
        <taxon>Hypocreomycetidae</taxon>
        <taxon>Hypocreales</taxon>
        <taxon>Nectriaceae</taxon>
        <taxon>Fusarium</taxon>
        <taxon>Fusarium solani species complex</taxon>
    </lineage>
</organism>
<dbReference type="EMBL" id="NKUJ01000328">
    <property type="protein sequence ID" value="RMJ07671.1"/>
    <property type="molecule type" value="Genomic_DNA"/>
</dbReference>
<evidence type="ECO:0000313" key="4">
    <source>
        <dbReference type="Proteomes" id="UP000277212"/>
    </source>
</evidence>
<proteinExistence type="predicted"/>
<dbReference type="SUPFAM" id="SSF48403">
    <property type="entry name" value="Ankyrin repeat"/>
    <property type="match status" value="1"/>
</dbReference>
<feature type="region of interest" description="Disordered" evidence="1">
    <location>
        <begin position="786"/>
        <end position="849"/>
    </location>
</feature>
<evidence type="ECO:0000313" key="3">
    <source>
        <dbReference type="EMBL" id="RMJ07671.1"/>
    </source>
</evidence>
<dbReference type="InterPro" id="IPR031348">
    <property type="entry name" value="PigL_N"/>
</dbReference>
<protein>
    <recommendedName>
        <fullName evidence="2">Azaphilone pigments biosynthesis cluster protein L N-terminal domain-containing protein</fullName>
    </recommendedName>
</protein>
<evidence type="ECO:0000256" key="1">
    <source>
        <dbReference type="SAM" id="MobiDB-lite"/>
    </source>
</evidence>
<accession>A0A3M2RQS1</accession>
<dbReference type="Gene3D" id="1.25.40.20">
    <property type="entry name" value="Ankyrin repeat-containing domain"/>
    <property type="match status" value="1"/>
</dbReference>
<comment type="caution">
    <text evidence="3">The sequence shown here is derived from an EMBL/GenBank/DDBJ whole genome shotgun (WGS) entry which is preliminary data.</text>
</comment>
<dbReference type="STRING" id="2010991.A0A3M2RQS1"/>
<dbReference type="OrthoDB" id="539213at2759"/>
<sequence>MDPLSAGASVVTFLGLAFSVTKTVHNALSTIKDGPKVIQHLNEEFSQLKSILERLSHISMSATDAAELDSLAKKCNDDVACFEKKLQRLDTSGTDGRRGKLWRQLKLCFTEKDLGHMRNVVHGHTQLLTIRLNIIQVQQGSFSATQSAEVLNLLQKLRDDVTALRQVNSSVLVADEGPRSPRVVELDNEKMGSCADLALDERIERLMRLVERKPCIVDSENAEELVGDLEHLLRSVRRDAAAIRPLETTPDHSNGENVSKELKLITSLILSAPSINVNQTVPLGLVKAMSRGTIIHQERKRKMFDIGEGVVTLTSTKRQCRHPEQPENLMSRQTSEGREFAAKLVFKPRNTSTMLTVSVSQAQVRYDTFTSILPQITVNNILPPDSLVFSVAANGTVQELLALVAEGRASLHDHDTYGQSLLHRSEFNLPVCKFLIEQGLDVNERSIWHRTPLNGAERNPELFHALLDAGADPTIELDVGFPSLFQEASRRRDPRAGLILREMFRTSPFVRYGDQADLGTNPVLDCFRNLFNSHYATWGQAYLQRLGFLLDQGYSLHLKWADGTNCLTQFFLASQTQTYLESRRHVQGRREILLFLVSRGADAYSTDSKGRSVSDYAYNQVFCTACNETYPPYLGDLWDSVLDECGYDISEFRKIHPRKPRYNDIYTRQIFEQLWQGREHRCPYWNDAKWPDSSLDGVTKTWSILDENGKMCDRCEICFHGEFAKGVSNCGKCGYCASRFDCWCGGGSWGGSHWSFCYRPLHRAIRWDEEEGRYFFFDDDDGRSSRDGLDDDISSLDIQDGREQHESATCSQEGGHWNNLSPGSPKPSESAMEGSQSEDELFANPWERD</sequence>
<gene>
    <name evidence="3" type="ORF">CDV36_012731</name>
</gene>
<feature type="compositionally biased region" description="Polar residues" evidence="1">
    <location>
        <begin position="807"/>
        <end position="822"/>
    </location>
</feature>
<dbReference type="InterPro" id="IPR036770">
    <property type="entry name" value="Ankyrin_rpt-contain_sf"/>
</dbReference>
<evidence type="ECO:0000259" key="2">
    <source>
        <dbReference type="Pfam" id="PF17111"/>
    </source>
</evidence>
<feature type="domain" description="Azaphilone pigments biosynthesis cluster protein L N-terminal" evidence="2">
    <location>
        <begin position="1"/>
        <end position="168"/>
    </location>
</feature>
<dbReference type="Pfam" id="PF17111">
    <property type="entry name" value="PigL_N"/>
    <property type="match status" value="1"/>
</dbReference>